<accession>A0A1A9UDJ7</accession>
<protein>
    <submittedName>
        <fullName evidence="1">Uncharacterized protein</fullName>
    </submittedName>
</protein>
<dbReference type="Proteomes" id="UP000078200">
    <property type="component" value="Unassembled WGS sequence"/>
</dbReference>
<dbReference type="VEuPathDB" id="VectorBase:GAUT000940"/>
<keyword evidence="2" id="KW-1185">Reference proteome</keyword>
<reference evidence="1" key="1">
    <citation type="submission" date="2020-05" db="UniProtKB">
        <authorList>
            <consortium name="EnsemblMetazoa"/>
        </authorList>
    </citation>
    <scope>IDENTIFICATION</scope>
    <source>
        <strain evidence="1">TTRI</strain>
    </source>
</reference>
<sequence>MLMSKIFILTPETLLPRLYIKGLCKMVGALKESFAGKESNWIKEPAQAAANFEDVIYVQAVLEAIRKSTETKSWHVYYAKRNKARLLRVFFNFNHKEHFKGSSGARGVQVQLRLLDGRQEHSSATTNINGAFSFTPKWHFEKAKNIVVGKEGNKELPINALSGFDVGGRFETTNDLDSMMI</sequence>
<dbReference type="EnsemblMetazoa" id="GAUT000940-RA">
    <property type="protein sequence ID" value="GAUT000940-PA"/>
    <property type="gene ID" value="GAUT000940"/>
</dbReference>
<evidence type="ECO:0000313" key="1">
    <source>
        <dbReference type="EnsemblMetazoa" id="GAUT000940-PA"/>
    </source>
</evidence>
<proteinExistence type="predicted"/>
<name>A0A1A9UDJ7_GLOAU</name>
<evidence type="ECO:0000313" key="2">
    <source>
        <dbReference type="Proteomes" id="UP000078200"/>
    </source>
</evidence>
<dbReference type="STRING" id="7395.A0A1A9UDJ7"/>
<organism evidence="1 2">
    <name type="scientific">Glossina austeni</name>
    <name type="common">Savannah tsetse fly</name>
    <dbReference type="NCBI Taxonomy" id="7395"/>
    <lineage>
        <taxon>Eukaryota</taxon>
        <taxon>Metazoa</taxon>
        <taxon>Ecdysozoa</taxon>
        <taxon>Arthropoda</taxon>
        <taxon>Hexapoda</taxon>
        <taxon>Insecta</taxon>
        <taxon>Pterygota</taxon>
        <taxon>Neoptera</taxon>
        <taxon>Endopterygota</taxon>
        <taxon>Diptera</taxon>
        <taxon>Brachycera</taxon>
        <taxon>Muscomorpha</taxon>
        <taxon>Hippoboscoidea</taxon>
        <taxon>Glossinidae</taxon>
        <taxon>Glossina</taxon>
    </lineage>
</organism>
<dbReference type="AlphaFoldDB" id="A0A1A9UDJ7"/>